<dbReference type="Pfam" id="PF11764">
    <property type="entry name" value="N-SET"/>
    <property type="match status" value="1"/>
</dbReference>
<keyword evidence="19" id="KW-1185">Reference proteome</keyword>
<feature type="compositionally biased region" description="Polar residues" evidence="14">
    <location>
        <begin position="268"/>
        <end position="286"/>
    </location>
</feature>
<dbReference type="PROSITE" id="PS50280">
    <property type="entry name" value="SET"/>
    <property type="match status" value="1"/>
</dbReference>
<dbReference type="Ensembl" id="ENSONIT00000091963.1">
    <property type="protein sequence ID" value="ENSONIP00000073926.1"/>
    <property type="gene ID" value="ENSONIG00000013898.2"/>
</dbReference>
<feature type="compositionally biased region" description="Basic and acidic residues" evidence="14">
    <location>
        <begin position="1028"/>
        <end position="1038"/>
    </location>
</feature>
<feature type="compositionally biased region" description="Low complexity" evidence="14">
    <location>
        <begin position="295"/>
        <end position="305"/>
    </location>
</feature>
<feature type="region of interest" description="Disordered" evidence="14">
    <location>
        <begin position="216"/>
        <end position="597"/>
    </location>
</feature>
<evidence type="ECO:0000313" key="19">
    <source>
        <dbReference type="Proteomes" id="UP000005207"/>
    </source>
</evidence>
<dbReference type="SMART" id="SM00508">
    <property type="entry name" value="PostSET"/>
    <property type="match status" value="1"/>
</dbReference>
<feature type="compositionally biased region" description="Basic and acidic residues" evidence="14">
    <location>
        <begin position="327"/>
        <end position="341"/>
    </location>
</feature>
<feature type="compositionally biased region" description="Basic and acidic residues" evidence="14">
    <location>
        <begin position="902"/>
        <end position="917"/>
    </location>
</feature>
<dbReference type="InterPro" id="IPR046341">
    <property type="entry name" value="SET_dom_sf"/>
</dbReference>
<dbReference type="InterPro" id="IPR037841">
    <property type="entry name" value="SET_SETD1A/B"/>
</dbReference>
<evidence type="ECO:0000256" key="1">
    <source>
        <dbReference type="ARBA" id="ARBA00004123"/>
    </source>
</evidence>
<dbReference type="SMART" id="SM01291">
    <property type="entry name" value="N-SET"/>
    <property type="match status" value="1"/>
</dbReference>
<evidence type="ECO:0000259" key="15">
    <source>
        <dbReference type="PROSITE" id="PS50102"/>
    </source>
</evidence>
<dbReference type="InterPro" id="IPR001214">
    <property type="entry name" value="SET_dom"/>
</dbReference>
<feature type="domain" description="Post-SET" evidence="17">
    <location>
        <begin position="1632"/>
        <end position="1648"/>
    </location>
</feature>
<keyword evidence="3" id="KW-0158">Chromosome</keyword>
<dbReference type="InterPro" id="IPR024657">
    <property type="entry name" value="COMPASS_Set1_N-SET"/>
</dbReference>
<evidence type="ECO:0000256" key="7">
    <source>
        <dbReference type="ARBA" id="ARBA00022853"/>
    </source>
</evidence>
<keyword evidence="6" id="KW-0949">S-adenosyl-L-methionine</keyword>
<keyword evidence="12" id="KW-0539">Nucleus</keyword>
<dbReference type="CDD" id="cd19169">
    <property type="entry name" value="SET_SETD1"/>
    <property type="match status" value="1"/>
</dbReference>
<sequence length="1648" mass="182593">IGRTMSKPGERNRLNEDHGRKQSSSLANGMDSHPVCGSAEKRSHHWRSYKLIIDPALKKGSHKLYRYDGQTFSMPNPGIPPVDIVRDPRIGRLWTKYKETDLPVPKFKIDECYIGPVPPKEVTFARLNDNIKETFLTEMCKKFGEIEEVEILYNPKNKKHLGIAKVVFESVKAAKVAVQSLHNTSVMGNIIHVELDPKGENRLRYFQLLMNGSYTPRTLPVGGEEAREVSPRNTPEQELNLKLSESGVSAGGGTLPPSSSSTPLTLETGYSSLRQDTPQSQGTPHTPRQAGTPFSQDSSYSSRQSTPAYQSSRPESSGGYKSRRHESKFQDAYNRRPERPQYRSNMYRTPPPATPNFKSAFSPYQPPLPPAFPPAEPAFHHPAQREGEYLRPPEPPLTAAVDFLPAKERPQTPPIPEPPPPEPAPHPTTPPPQTPEHCPSPGSPILDPERNSLDSRIEMLLKEKRTKLLPFLDERDSDNEVRMEGSPISSSSSQLSPIPPYTGGSQGGQQNSRPSSTGLEDISPTPLPDSEDEEPIPGTASLIKRISSPVHEKEKEGSFGGHSPAEKMDTGQQSSGEDMEISDDEMPGTPITSGECGKGIVVNSAVSPMQTMAMHPSSYHPLSHQAGFAIPHHPLAPHLAAHTGVPHPMLPPMGPYPPMPVVPMDLMSCFRWEQWSTIPMSFQMQQQMLSRMAQTRGPYPYPHFMDNGASGPFGGPYAPLSMGATPAGSTGAPGQQWQHPSLPKFNPTVPPPGYETKKEDPHKATVDGVLLVIVKELKAIMKRDLNRKMVEVVAFRAFDEWWDKKERSAKASLTPVKGTEGKEEERPKPKETIGSSLLENWNKGEGLGYEGMGLGIGLRGAIRLPSFKVKRKDPPEAAAAGDNKRARPSTPVDDELEDEDRERDQAELPSDDSKLDGDGTSAKRRHSRPLELDSEGEEEVDTSGKEESLSDREEEPGKMEVAERLSLGKVSRHQNERGKKKKQRVACTEIKERDISDSHIPAVKSEHQEHVANLRPPTPTGVLFDSDQETKAKGKAEPEDVASTPGRLASSQLDSSTGLPKSASASVMHLPLPPHPAIEGRSLLHPPPGPLPDFPQRARLPTDEDIPRTPGRDLMERARSLGKSQSTDTVPNTPGSDAPLTGSSLLLSSPHIPGSPFSYPAQSPVLSAGVPRTPGRDLTFAPVFPDPAAINRKVSLESLDDRPVFKEPHISAVPGQVLAAGTEHSVSIPEDLPTGLSLDVPVPSDVTPLKKKPGRPKSKKLPLSSESIHLPDEAHLGALSVQTISARSPKRSSLDFREGEVDPQTVLPDEDNFLTYKDEAPTVVSKPARRTRRPWDEILLGSLSPVTTPPRPYFTRRSDFEEMTILYDIWNEGIDEEDIRLLQITYDKMLQQDNGNDWLNDTLWVNHPHILYCSKKKRRDDGMRDHATGCARSEGYYKIDKKDKIKYLQSTRLQSEEPPVDTQGMSIPAQVHASTRAGSERRSEQRRLLSSFACDSDLLKFNQLKFRKKKIRFCKSHIHDWGLFAMEPIAADEMVIEYVGQNIRQVIADMREKRYEEEGIGSSYMFRVDHDTIIDATKCGNFARFINHSCNPNCYAKVITVESQKKIVIYSRQPINVNEEITYDYKFPIEDEKIPCLCGAENCRGTLN</sequence>
<dbReference type="Pfam" id="PF00856">
    <property type="entry name" value="SET"/>
    <property type="match status" value="1"/>
</dbReference>
<evidence type="ECO:0000256" key="8">
    <source>
        <dbReference type="ARBA" id="ARBA00022884"/>
    </source>
</evidence>
<dbReference type="InterPro" id="IPR044570">
    <property type="entry name" value="Set1-like"/>
</dbReference>
<reference evidence="18" key="3">
    <citation type="submission" date="2025-09" db="UniProtKB">
        <authorList>
            <consortium name="Ensembl"/>
        </authorList>
    </citation>
    <scope>IDENTIFICATION</scope>
</reference>
<dbReference type="SMART" id="SM00317">
    <property type="entry name" value="SET"/>
    <property type="match status" value="1"/>
</dbReference>
<dbReference type="GeneTree" id="ENSGT00940000154575"/>
<dbReference type="Gene3D" id="3.30.70.330">
    <property type="match status" value="1"/>
</dbReference>
<dbReference type="InterPro" id="IPR003616">
    <property type="entry name" value="Post-SET_dom"/>
</dbReference>
<dbReference type="PANTHER" id="PTHR45814">
    <property type="entry name" value="HISTONE-LYSINE N-METHYLTRANSFERASE SETD1"/>
    <property type="match status" value="1"/>
</dbReference>
<keyword evidence="8 13" id="KW-0694">RNA-binding</keyword>
<evidence type="ECO:0000256" key="13">
    <source>
        <dbReference type="PROSITE-ProRule" id="PRU00176"/>
    </source>
</evidence>
<feature type="compositionally biased region" description="Basic and acidic residues" evidence="14">
    <location>
        <begin position="8"/>
        <end position="20"/>
    </location>
</feature>
<keyword evidence="4" id="KW-0489">Methyltransferase</keyword>
<feature type="domain" description="RRM" evidence="15">
    <location>
        <begin position="110"/>
        <end position="198"/>
    </location>
</feature>
<accession>A0A669ELY6</accession>
<feature type="compositionally biased region" description="Basic and acidic residues" evidence="14">
    <location>
        <begin position="472"/>
        <end position="483"/>
    </location>
</feature>
<evidence type="ECO:0000256" key="2">
    <source>
        <dbReference type="ARBA" id="ARBA00004286"/>
    </source>
</evidence>
<evidence type="ECO:0000256" key="9">
    <source>
        <dbReference type="ARBA" id="ARBA00023015"/>
    </source>
</evidence>
<dbReference type="GO" id="GO:0042800">
    <property type="term" value="F:histone H3K4 methyltransferase activity"/>
    <property type="evidence" value="ECO:0007669"/>
    <property type="project" value="InterPro"/>
</dbReference>
<proteinExistence type="predicted"/>
<dbReference type="PROSITE" id="PS50102">
    <property type="entry name" value="RRM"/>
    <property type="match status" value="1"/>
</dbReference>
<reference evidence="19" key="1">
    <citation type="submission" date="2012-01" db="EMBL/GenBank/DDBJ databases">
        <title>The Genome Sequence of Oreochromis niloticus (Nile Tilapia).</title>
        <authorList>
            <consortium name="Broad Institute Genome Assembly Team"/>
            <consortium name="Broad Institute Sequencing Platform"/>
            <person name="Di Palma F."/>
            <person name="Johnson J."/>
            <person name="Lander E.S."/>
            <person name="Lindblad-Toh K."/>
        </authorList>
    </citation>
    <scope>NUCLEOTIDE SEQUENCE [LARGE SCALE GENOMIC DNA]</scope>
</reference>
<evidence type="ECO:0000313" key="18">
    <source>
        <dbReference type="Ensembl" id="ENSONIP00000073926.1"/>
    </source>
</evidence>
<dbReference type="InterPro" id="IPR035979">
    <property type="entry name" value="RBD_domain_sf"/>
</dbReference>
<feature type="compositionally biased region" description="Pro residues" evidence="14">
    <location>
        <begin position="411"/>
        <end position="434"/>
    </location>
</feature>
<feature type="compositionally biased region" description="Acidic residues" evidence="14">
    <location>
        <begin position="892"/>
        <end position="901"/>
    </location>
</feature>
<organism evidence="18 19">
    <name type="scientific">Oreochromis niloticus</name>
    <name type="common">Nile tilapia</name>
    <name type="synonym">Tilapia nilotica</name>
    <dbReference type="NCBI Taxonomy" id="8128"/>
    <lineage>
        <taxon>Eukaryota</taxon>
        <taxon>Metazoa</taxon>
        <taxon>Chordata</taxon>
        <taxon>Craniata</taxon>
        <taxon>Vertebrata</taxon>
        <taxon>Euteleostomi</taxon>
        <taxon>Actinopterygii</taxon>
        <taxon>Neopterygii</taxon>
        <taxon>Teleostei</taxon>
        <taxon>Neoteleostei</taxon>
        <taxon>Acanthomorphata</taxon>
        <taxon>Ovalentaria</taxon>
        <taxon>Cichlomorphae</taxon>
        <taxon>Cichliformes</taxon>
        <taxon>Cichlidae</taxon>
        <taxon>African cichlids</taxon>
        <taxon>Pseudocrenilabrinae</taxon>
        <taxon>Oreochromini</taxon>
        <taxon>Oreochromis</taxon>
    </lineage>
</organism>
<feature type="compositionally biased region" description="Low complexity" evidence="14">
    <location>
        <begin position="486"/>
        <end position="496"/>
    </location>
</feature>
<keyword evidence="7" id="KW-0156">Chromatin regulator</keyword>
<dbReference type="GO" id="GO:0003723">
    <property type="term" value="F:RNA binding"/>
    <property type="evidence" value="ECO:0007669"/>
    <property type="project" value="UniProtKB-UniRule"/>
</dbReference>
<dbReference type="Pfam" id="PF00076">
    <property type="entry name" value="RRM_1"/>
    <property type="match status" value="1"/>
</dbReference>
<feature type="compositionally biased region" description="Polar residues" evidence="14">
    <location>
        <begin position="1122"/>
        <end position="1135"/>
    </location>
</feature>
<feature type="region of interest" description="Disordered" evidence="14">
    <location>
        <begin position="1229"/>
        <end position="1263"/>
    </location>
</feature>
<evidence type="ECO:0000259" key="17">
    <source>
        <dbReference type="PROSITE" id="PS50868"/>
    </source>
</evidence>
<feature type="compositionally biased region" description="Low complexity" evidence="14">
    <location>
        <begin position="255"/>
        <end position="266"/>
    </location>
</feature>
<evidence type="ECO:0000256" key="3">
    <source>
        <dbReference type="ARBA" id="ARBA00022454"/>
    </source>
</evidence>
<comment type="subcellular location">
    <subcellularLocation>
        <location evidence="2">Chromosome</location>
    </subcellularLocation>
    <subcellularLocation>
        <location evidence="1">Nucleus</location>
    </subcellularLocation>
</comment>
<feature type="compositionally biased region" description="Low complexity" evidence="14">
    <location>
        <begin position="723"/>
        <end position="734"/>
    </location>
</feature>
<dbReference type="InterPro" id="IPR000504">
    <property type="entry name" value="RRM_dom"/>
</dbReference>
<feature type="domain" description="SET" evidence="16">
    <location>
        <begin position="1509"/>
        <end position="1626"/>
    </location>
</feature>
<feature type="compositionally biased region" description="Pro residues" evidence="14">
    <location>
        <begin position="364"/>
        <end position="376"/>
    </location>
</feature>
<feature type="compositionally biased region" description="Basic and acidic residues" evidence="14">
    <location>
        <begin position="942"/>
        <end position="963"/>
    </location>
</feature>
<reference evidence="18" key="2">
    <citation type="submission" date="2025-08" db="UniProtKB">
        <authorList>
            <consortium name="Ensembl"/>
        </authorList>
    </citation>
    <scope>IDENTIFICATION</scope>
</reference>
<feature type="compositionally biased region" description="Acidic residues" evidence="14">
    <location>
        <begin position="577"/>
        <end position="586"/>
    </location>
</feature>
<dbReference type="FunFam" id="2.170.270.10:FF:000010">
    <property type="entry name" value="Histone-lysine N-methyltransferase"/>
    <property type="match status" value="1"/>
</dbReference>
<feature type="compositionally biased region" description="Basic residues" evidence="14">
    <location>
        <begin position="1249"/>
        <end position="1260"/>
    </location>
</feature>
<evidence type="ECO:0000256" key="14">
    <source>
        <dbReference type="SAM" id="MobiDB-lite"/>
    </source>
</evidence>
<dbReference type="PROSITE" id="PS50868">
    <property type="entry name" value="POST_SET"/>
    <property type="match status" value="1"/>
</dbReference>
<dbReference type="SMART" id="SM00360">
    <property type="entry name" value="RRM"/>
    <property type="match status" value="1"/>
</dbReference>
<feature type="compositionally biased region" description="Acidic residues" evidence="14">
    <location>
        <begin position="932"/>
        <end position="941"/>
    </location>
</feature>
<feature type="region of interest" description="Disordered" evidence="14">
    <location>
        <begin position="1"/>
        <end position="39"/>
    </location>
</feature>
<feature type="region of interest" description="Disordered" evidence="14">
    <location>
        <begin position="720"/>
        <end position="761"/>
    </location>
</feature>
<dbReference type="SUPFAM" id="SSF54928">
    <property type="entry name" value="RNA-binding domain, RBD"/>
    <property type="match status" value="1"/>
</dbReference>
<evidence type="ECO:0000256" key="4">
    <source>
        <dbReference type="ARBA" id="ARBA00022603"/>
    </source>
</evidence>
<evidence type="ECO:0000256" key="11">
    <source>
        <dbReference type="ARBA" id="ARBA00023163"/>
    </source>
</evidence>
<dbReference type="GO" id="GO:0005694">
    <property type="term" value="C:chromosome"/>
    <property type="evidence" value="ECO:0007669"/>
    <property type="project" value="UniProtKB-SubCell"/>
</dbReference>
<dbReference type="Proteomes" id="UP000005207">
    <property type="component" value="Linkage group LG7"/>
</dbReference>
<feature type="compositionally biased region" description="Basic and acidic residues" evidence="14">
    <location>
        <begin position="447"/>
        <end position="463"/>
    </location>
</feature>
<feature type="compositionally biased region" description="Basic and acidic residues" evidence="14">
    <location>
        <begin position="1100"/>
        <end position="1119"/>
    </location>
</feature>
<dbReference type="Gene3D" id="2.170.270.10">
    <property type="entry name" value="SET domain"/>
    <property type="match status" value="1"/>
</dbReference>
<gene>
    <name evidence="18" type="primary">SETD1B</name>
    <name evidence="18" type="synonym">setd1ba</name>
</gene>
<evidence type="ECO:0000256" key="12">
    <source>
        <dbReference type="ARBA" id="ARBA00023242"/>
    </source>
</evidence>
<name>A0A669ELY6_ORENI</name>
<dbReference type="FunFam" id="3.30.70.330:FF:000178">
    <property type="entry name" value="Histone-lysine N-methyltransferase"/>
    <property type="match status" value="1"/>
</dbReference>
<evidence type="ECO:0000259" key="16">
    <source>
        <dbReference type="PROSITE" id="PS50280"/>
    </source>
</evidence>
<feature type="compositionally biased region" description="Polar residues" evidence="14">
    <location>
        <begin position="1049"/>
        <end position="1065"/>
    </location>
</feature>
<protein>
    <submittedName>
        <fullName evidence="18">SET domain containing 1B, histone lysine methyltransferase a</fullName>
    </submittedName>
</protein>
<keyword evidence="11" id="KW-0804">Transcription</keyword>
<evidence type="ECO:0000256" key="10">
    <source>
        <dbReference type="ARBA" id="ARBA00023159"/>
    </source>
</evidence>
<feature type="region of interest" description="Disordered" evidence="14">
    <location>
        <begin position="872"/>
        <end position="1158"/>
    </location>
</feature>
<keyword evidence="5" id="KW-0808">Transferase</keyword>
<keyword evidence="9" id="KW-0805">Transcription regulation</keyword>
<feature type="compositionally biased region" description="Polar residues" evidence="14">
    <location>
        <begin position="306"/>
        <end position="315"/>
    </location>
</feature>
<dbReference type="GO" id="GO:0032259">
    <property type="term" value="P:methylation"/>
    <property type="evidence" value="ECO:0007669"/>
    <property type="project" value="UniProtKB-KW"/>
</dbReference>
<evidence type="ECO:0000256" key="5">
    <source>
        <dbReference type="ARBA" id="ARBA00022679"/>
    </source>
</evidence>
<dbReference type="PANTHER" id="PTHR45814:SF1">
    <property type="entry name" value="HISTONE-LYSINE N-METHYLTRANSFERASE SETD1B"/>
    <property type="match status" value="1"/>
</dbReference>
<dbReference type="InterPro" id="IPR012677">
    <property type="entry name" value="Nucleotide-bd_a/b_plait_sf"/>
</dbReference>
<feature type="compositionally biased region" description="Polar residues" evidence="14">
    <location>
        <begin position="508"/>
        <end position="518"/>
    </location>
</feature>
<feature type="region of interest" description="Disordered" evidence="14">
    <location>
        <begin position="808"/>
        <end position="837"/>
    </location>
</feature>
<evidence type="ECO:0000256" key="6">
    <source>
        <dbReference type="ARBA" id="ARBA00022691"/>
    </source>
</evidence>
<dbReference type="GO" id="GO:0048188">
    <property type="term" value="C:Set1C/COMPASS complex"/>
    <property type="evidence" value="ECO:0007669"/>
    <property type="project" value="InterPro"/>
</dbReference>
<dbReference type="SUPFAM" id="SSF82199">
    <property type="entry name" value="SET domain"/>
    <property type="match status" value="1"/>
</dbReference>
<feature type="compositionally biased region" description="Basic and acidic residues" evidence="14">
    <location>
        <begin position="819"/>
        <end position="831"/>
    </location>
</feature>
<keyword evidence="10" id="KW-0010">Activator</keyword>